<feature type="non-terminal residue" evidence="1">
    <location>
        <position position="1"/>
    </location>
</feature>
<accession>A0A381PSC8</accession>
<dbReference type="AlphaFoldDB" id="A0A381PSC8"/>
<name>A0A381PSC8_9ZZZZ</name>
<protein>
    <submittedName>
        <fullName evidence="1">Uncharacterized protein</fullName>
    </submittedName>
</protein>
<proteinExistence type="predicted"/>
<sequence>VEKRSAGGTNIVHDGYLAARRQRSLYILFGPVGLAFFAHDEGRNRPTLQVAGQGHGRHNRVCPQGCPTYCFGPHFLQQWQQRLGDEISAFRIQAQQTSVEVIAAFLP</sequence>
<evidence type="ECO:0000313" key="1">
    <source>
        <dbReference type="EMBL" id="SUZ68987.1"/>
    </source>
</evidence>
<dbReference type="EMBL" id="UINC01001050">
    <property type="protein sequence ID" value="SUZ68987.1"/>
    <property type="molecule type" value="Genomic_DNA"/>
</dbReference>
<gene>
    <name evidence="1" type="ORF">METZ01_LOCUS21841</name>
</gene>
<organism evidence="1">
    <name type="scientific">marine metagenome</name>
    <dbReference type="NCBI Taxonomy" id="408172"/>
    <lineage>
        <taxon>unclassified sequences</taxon>
        <taxon>metagenomes</taxon>
        <taxon>ecological metagenomes</taxon>
    </lineage>
</organism>
<reference evidence="1" key="1">
    <citation type="submission" date="2018-05" db="EMBL/GenBank/DDBJ databases">
        <authorList>
            <person name="Lanie J.A."/>
            <person name="Ng W.-L."/>
            <person name="Kazmierczak K.M."/>
            <person name="Andrzejewski T.M."/>
            <person name="Davidsen T.M."/>
            <person name="Wayne K.J."/>
            <person name="Tettelin H."/>
            <person name="Glass J.I."/>
            <person name="Rusch D."/>
            <person name="Podicherti R."/>
            <person name="Tsui H.-C.T."/>
            <person name="Winkler M.E."/>
        </authorList>
    </citation>
    <scope>NUCLEOTIDE SEQUENCE</scope>
</reference>